<sequence length="84" mass="9307">MAPEVALRPMDVRNEALKLIRERVGDRTIGPATTLTALTEEYETSMEELVEALEAEFGVELSEELLVDVETVGELCSLVARVEE</sequence>
<evidence type="ECO:0000259" key="1">
    <source>
        <dbReference type="Pfam" id="PF00550"/>
    </source>
</evidence>
<accession>Q67RU0</accession>
<dbReference type="Proteomes" id="UP000000417">
    <property type="component" value="Chromosome"/>
</dbReference>
<keyword evidence="3" id="KW-1185">Reference proteome</keyword>
<evidence type="ECO:0000313" key="2">
    <source>
        <dbReference type="EMBL" id="BAD39603.1"/>
    </source>
</evidence>
<reference evidence="2 3" key="1">
    <citation type="journal article" date="2004" name="Nucleic Acids Res.">
        <title>Genome sequence of Symbiobacterium thermophilum, an uncultivable bacterium that depends on microbial commensalism.</title>
        <authorList>
            <person name="Ueda K."/>
            <person name="Yamashita A."/>
            <person name="Ishikawa J."/>
            <person name="Shimada M."/>
            <person name="Watsuji T."/>
            <person name="Morimura K."/>
            <person name="Ikeda H."/>
            <person name="Hattori M."/>
            <person name="Beppu T."/>
        </authorList>
    </citation>
    <scope>NUCLEOTIDE SEQUENCE [LARGE SCALE GENOMIC DNA]</scope>
    <source>
        <strain evidence="3">T / IAM 14863</strain>
    </source>
</reference>
<feature type="domain" description="Carrier" evidence="1">
    <location>
        <begin position="48"/>
        <end position="78"/>
    </location>
</feature>
<dbReference type="HOGENOM" id="CLU_2526297_0_0_9"/>
<name>Q67RU0_SYMTH</name>
<dbReference type="KEGG" id="sth:STH618"/>
<dbReference type="SUPFAM" id="SSF47336">
    <property type="entry name" value="ACP-like"/>
    <property type="match status" value="1"/>
</dbReference>
<organism evidence="2 3">
    <name type="scientific">Symbiobacterium thermophilum (strain DSM 24528 / JCM 14929 / IAM 14863 / T)</name>
    <dbReference type="NCBI Taxonomy" id="292459"/>
    <lineage>
        <taxon>Bacteria</taxon>
        <taxon>Bacillati</taxon>
        <taxon>Bacillota</taxon>
        <taxon>Clostridia</taxon>
        <taxon>Eubacteriales</taxon>
        <taxon>Symbiobacteriaceae</taxon>
        <taxon>Symbiobacterium</taxon>
    </lineage>
</organism>
<dbReference type="Pfam" id="PF00550">
    <property type="entry name" value="PP-binding"/>
    <property type="match status" value="1"/>
</dbReference>
<dbReference type="AlphaFoldDB" id="Q67RU0"/>
<dbReference type="EMBL" id="AP006840">
    <property type="protein sequence ID" value="BAD39603.1"/>
    <property type="molecule type" value="Genomic_DNA"/>
</dbReference>
<gene>
    <name evidence="2" type="ordered locus">STH618</name>
</gene>
<dbReference type="InterPro" id="IPR009081">
    <property type="entry name" value="PP-bd_ACP"/>
</dbReference>
<dbReference type="Gene3D" id="1.10.1200.10">
    <property type="entry name" value="ACP-like"/>
    <property type="match status" value="1"/>
</dbReference>
<proteinExistence type="predicted"/>
<dbReference type="InterPro" id="IPR036736">
    <property type="entry name" value="ACP-like_sf"/>
</dbReference>
<protein>
    <recommendedName>
        <fullName evidence="1">Carrier domain-containing protein</fullName>
    </recommendedName>
</protein>
<evidence type="ECO:0000313" key="3">
    <source>
        <dbReference type="Proteomes" id="UP000000417"/>
    </source>
</evidence>
<dbReference type="STRING" id="292459.STH618"/>